<dbReference type="GO" id="GO:0008725">
    <property type="term" value="F:DNA-3-methyladenine glycosylase activity"/>
    <property type="evidence" value="ECO:0007669"/>
    <property type="project" value="UniProtKB-EC"/>
</dbReference>
<gene>
    <name evidence="2" type="ORF">BN146_10470</name>
</gene>
<keyword evidence="1" id="KW-0479">Metal-binding</keyword>
<proteinExistence type="predicted"/>
<dbReference type="AlphaFoldDB" id="K0NRG1"/>
<evidence type="ECO:0000256" key="1">
    <source>
        <dbReference type="PIRSR" id="PIRSR605019-1"/>
    </source>
</evidence>
<dbReference type="EMBL" id="CALZ01000160">
    <property type="protein sequence ID" value="CCK84619.1"/>
    <property type="molecule type" value="Genomic_DNA"/>
</dbReference>
<comment type="caution">
    <text evidence="2">The sequence shown here is derived from an EMBL/GenBank/DDBJ whole genome shotgun (WGS) entry which is preliminary data.</text>
</comment>
<keyword evidence="1" id="KW-0862">Zinc</keyword>
<dbReference type="Pfam" id="PF03352">
    <property type="entry name" value="Adenine_glyco"/>
    <property type="match status" value="1"/>
</dbReference>
<dbReference type="InterPro" id="IPR011257">
    <property type="entry name" value="DNA_glycosylase"/>
</dbReference>
<dbReference type="RefSeq" id="WP_009558721.1">
    <property type="nucleotide sequence ID" value="NZ_CALZ01000160.1"/>
</dbReference>
<keyword evidence="2" id="KW-0326">Glycosidase</keyword>
<dbReference type="SUPFAM" id="SSF48150">
    <property type="entry name" value="DNA-glycosylase"/>
    <property type="match status" value="1"/>
</dbReference>
<dbReference type="GO" id="GO:0046872">
    <property type="term" value="F:metal ion binding"/>
    <property type="evidence" value="ECO:0007669"/>
    <property type="project" value="UniProtKB-KW"/>
</dbReference>
<dbReference type="PANTHER" id="PTHR30037">
    <property type="entry name" value="DNA-3-METHYLADENINE GLYCOSYLASE 1"/>
    <property type="match status" value="1"/>
</dbReference>
<keyword evidence="2" id="KW-0378">Hydrolase</keyword>
<protein>
    <submittedName>
        <fullName evidence="2">DNA-3-methyladenine glycosylase I</fullName>
        <ecNumber evidence="2">3.2.2.20</ecNumber>
    </submittedName>
</protein>
<organism evidence="2 3">
    <name type="scientific">Lactobacillus equicursoris 66c</name>
    <dbReference type="NCBI Taxonomy" id="872326"/>
    <lineage>
        <taxon>Bacteria</taxon>
        <taxon>Bacillati</taxon>
        <taxon>Bacillota</taxon>
        <taxon>Bacilli</taxon>
        <taxon>Lactobacillales</taxon>
        <taxon>Lactobacillaceae</taxon>
        <taxon>Lactobacillus</taxon>
    </lineage>
</organism>
<dbReference type="Proteomes" id="UP000009325">
    <property type="component" value="Unassembled WGS sequence"/>
</dbReference>
<feature type="binding site" evidence="1">
    <location>
        <position position="4"/>
    </location>
    <ligand>
        <name>Zn(2+)</name>
        <dbReference type="ChEBI" id="CHEBI:29105"/>
    </ligand>
</feature>
<accession>K0NRG1</accession>
<dbReference type="OrthoDB" id="9807664at2"/>
<dbReference type="InterPro" id="IPR005019">
    <property type="entry name" value="Adenine_glyco"/>
</dbReference>
<dbReference type="EC" id="3.2.2.20" evidence="2"/>
<dbReference type="PANTHER" id="PTHR30037:SF4">
    <property type="entry name" value="DNA-3-METHYLADENINE GLYCOSYLASE I"/>
    <property type="match status" value="1"/>
</dbReference>
<feature type="binding site" evidence="1">
    <location>
        <position position="173"/>
    </location>
    <ligand>
        <name>Zn(2+)</name>
        <dbReference type="ChEBI" id="CHEBI:29105"/>
    </ligand>
</feature>
<dbReference type="InterPro" id="IPR052891">
    <property type="entry name" value="DNA-3mA_glycosylase"/>
</dbReference>
<evidence type="ECO:0000313" key="2">
    <source>
        <dbReference type="EMBL" id="CCK84619.1"/>
    </source>
</evidence>
<dbReference type="GO" id="GO:0006284">
    <property type="term" value="P:base-excision repair"/>
    <property type="evidence" value="ECO:0007669"/>
    <property type="project" value="InterPro"/>
</dbReference>
<feature type="binding site" evidence="1">
    <location>
        <position position="177"/>
    </location>
    <ligand>
        <name>Zn(2+)</name>
        <dbReference type="ChEBI" id="CHEBI:29105"/>
    </ligand>
</feature>
<name>K0NRG1_9LACO</name>
<reference evidence="2 3" key="1">
    <citation type="submission" date="2012-08" db="EMBL/GenBank/DDBJ databases">
        <title>Draft Genome Sequences of Lactobacillus equicursoris CIP 110162T, isolated from thoroughbred racehorse feces and Lactobacillus sp. CRBIP 24.137 isolated from urine of human.</title>
        <authorList>
            <person name="Cousin S."/>
            <person name="Loux V."/>
            <person name="Ma L."/>
            <person name="Creno S."/>
            <person name="Clermont D."/>
            <person name="Bizet C."/>
            <person name="Bouchier C."/>
        </authorList>
    </citation>
    <scope>NUCLEOTIDE SEQUENCE [LARGE SCALE GENOMIC DNA]</scope>
    <source>
        <strain evidence="2 3">66c</strain>
    </source>
</reference>
<feature type="binding site" evidence="1">
    <location>
        <position position="17"/>
    </location>
    <ligand>
        <name>Zn(2+)</name>
        <dbReference type="ChEBI" id="CHEBI:29105"/>
    </ligand>
</feature>
<sequence>MGTCDWFNGNDLRRAYHEEWGTPCHDDQKLFEFFVLEVMQCGLSFSLMLERREAMRAALDQYDYRKIAKYNQNDFDRLLQAEGMIHSSRKIQALITDALAYEKVIAEFGSFDQYLWQYTNGQSLVYESHLKAVPNTNELAQKLSKDLKKRGFKFVGPVVMYSYLQACGLINDHDVDCPRREYLIEHYPSEVVE</sequence>
<evidence type="ECO:0000313" key="3">
    <source>
        <dbReference type="Proteomes" id="UP000009325"/>
    </source>
</evidence>
<dbReference type="Gene3D" id="1.10.340.30">
    <property type="entry name" value="Hypothetical protein, domain 2"/>
    <property type="match status" value="1"/>
</dbReference>